<reference evidence="1 2" key="1">
    <citation type="journal article" date="2019" name="Sci. Rep.">
        <title>Orb-weaving spider Araneus ventricosus genome elucidates the spidroin gene catalogue.</title>
        <authorList>
            <person name="Kono N."/>
            <person name="Nakamura H."/>
            <person name="Ohtoshi R."/>
            <person name="Moran D.A.P."/>
            <person name="Shinohara A."/>
            <person name="Yoshida Y."/>
            <person name="Fujiwara M."/>
            <person name="Mori M."/>
            <person name="Tomita M."/>
            <person name="Arakawa K."/>
        </authorList>
    </citation>
    <scope>NUCLEOTIDE SEQUENCE [LARGE SCALE GENOMIC DNA]</scope>
</reference>
<evidence type="ECO:0000313" key="1">
    <source>
        <dbReference type="EMBL" id="GBM24426.1"/>
    </source>
</evidence>
<sequence length="78" mass="8920">MAIGRMRSFPTSSMCGMPWEDFEVMWATSQYMQVALPSPVTSEHQAAENSRRDGRRYEGVLTALVSFCKTKRRDETIV</sequence>
<dbReference type="AlphaFoldDB" id="A0A4Y2E7X6"/>
<proteinExistence type="predicted"/>
<dbReference type="EMBL" id="BGPR01245424">
    <property type="protein sequence ID" value="GBM24426.1"/>
    <property type="molecule type" value="Genomic_DNA"/>
</dbReference>
<comment type="caution">
    <text evidence="1">The sequence shown here is derived from an EMBL/GenBank/DDBJ whole genome shotgun (WGS) entry which is preliminary data.</text>
</comment>
<protein>
    <submittedName>
        <fullName evidence="1">Uncharacterized protein</fullName>
    </submittedName>
</protein>
<gene>
    <name evidence="1" type="ORF">AVEN_163655_1</name>
</gene>
<dbReference type="Proteomes" id="UP000499080">
    <property type="component" value="Unassembled WGS sequence"/>
</dbReference>
<name>A0A4Y2E7X6_ARAVE</name>
<keyword evidence="2" id="KW-1185">Reference proteome</keyword>
<evidence type="ECO:0000313" key="2">
    <source>
        <dbReference type="Proteomes" id="UP000499080"/>
    </source>
</evidence>
<accession>A0A4Y2E7X6</accession>
<organism evidence="1 2">
    <name type="scientific">Araneus ventricosus</name>
    <name type="common">Orbweaver spider</name>
    <name type="synonym">Epeira ventricosa</name>
    <dbReference type="NCBI Taxonomy" id="182803"/>
    <lineage>
        <taxon>Eukaryota</taxon>
        <taxon>Metazoa</taxon>
        <taxon>Ecdysozoa</taxon>
        <taxon>Arthropoda</taxon>
        <taxon>Chelicerata</taxon>
        <taxon>Arachnida</taxon>
        <taxon>Araneae</taxon>
        <taxon>Araneomorphae</taxon>
        <taxon>Entelegynae</taxon>
        <taxon>Araneoidea</taxon>
        <taxon>Araneidae</taxon>
        <taxon>Araneus</taxon>
    </lineage>
</organism>